<name>A0ABR2LQJ5_9ASPA</name>
<comment type="caution">
    <text evidence="2">The sequence shown here is derived from an EMBL/GenBank/DDBJ whole genome shotgun (WGS) entry which is preliminary data.</text>
</comment>
<gene>
    <name evidence="2" type="ORF">KSP40_PGU016050</name>
</gene>
<dbReference type="PRINTS" id="PR00621">
    <property type="entry name" value="HISTONEH2B"/>
</dbReference>
<proteinExistence type="inferred from homology"/>
<protein>
    <submittedName>
        <fullName evidence="2">Uncharacterized protein</fullName>
    </submittedName>
</protein>
<evidence type="ECO:0000256" key="1">
    <source>
        <dbReference type="ARBA" id="ARBA00006846"/>
    </source>
</evidence>
<comment type="similarity">
    <text evidence="1">Belongs to the histone H2B family.</text>
</comment>
<dbReference type="InterPro" id="IPR009072">
    <property type="entry name" value="Histone-fold"/>
</dbReference>
<reference evidence="2 3" key="1">
    <citation type="journal article" date="2022" name="Nat. Plants">
        <title>Genomes of leafy and leafless Platanthera orchids illuminate the evolution of mycoheterotrophy.</title>
        <authorList>
            <person name="Li M.H."/>
            <person name="Liu K.W."/>
            <person name="Li Z."/>
            <person name="Lu H.C."/>
            <person name="Ye Q.L."/>
            <person name="Zhang D."/>
            <person name="Wang J.Y."/>
            <person name="Li Y.F."/>
            <person name="Zhong Z.M."/>
            <person name="Liu X."/>
            <person name="Yu X."/>
            <person name="Liu D.K."/>
            <person name="Tu X.D."/>
            <person name="Liu B."/>
            <person name="Hao Y."/>
            <person name="Liao X.Y."/>
            <person name="Jiang Y.T."/>
            <person name="Sun W.H."/>
            <person name="Chen J."/>
            <person name="Chen Y.Q."/>
            <person name="Ai Y."/>
            <person name="Zhai J.W."/>
            <person name="Wu S.S."/>
            <person name="Zhou Z."/>
            <person name="Hsiao Y.Y."/>
            <person name="Wu W.L."/>
            <person name="Chen Y.Y."/>
            <person name="Lin Y.F."/>
            <person name="Hsu J.L."/>
            <person name="Li C.Y."/>
            <person name="Wang Z.W."/>
            <person name="Zhao X."/>
            <person name="Zhong W.Y."/>
            <person name="Ma X.K."/>
            <person name="Ma L."/>
            <person name="Huang J."/>
            <person name="Chen G.Z."/>
            <person name="Huang M.Z."/>
            <person name="Huang L."/>
            <person name="Peng D.H."/>
            <person name="Luo Y.B."/>
            <person name="Zou S.Q."/>
            <person name="Chen S.P."/>
            <person name="Lan S."/>
            <person name="Tsai W.C."/>
            <person name="Van de Peer Y."/>
            <person name="Liu Z.J."/>
        </authorList>
    </citation>
    <scope>NUCLEOTIDE SEQUENCE [LARGE SCALE GENOMIC DNA]</scope>
    <source>
        <strain evidence="2">Lor288</strain>
    </source>
</reference>
<accession>A0ABR2LQJ5</accession>
<dbReference type="EMBL" id="JBBWWR010000016">
    <property type="protein sequence ID" value="KAK8947783.1"/>
    <property type="molecule type" value="Genomic_DNA"/>
</dbReference>
<dbReference type="InterPro" id="IPR000558">
    <property type="entry name" value="Histone_H2B"/>
</dbReference>
<organism evidence="2 3">
    <name type="scientific">Platanthera guangdongensis</name>
    <dbReference type="NCBI Taxonomy" id="2320717"/>
    <lineage>
        <taxon>Eukaryota</taxon>
        <taxon>Viridiplantae</taxon>
        <taxon>Streptophyta</taxon>
        <taxon>Embryophyta</taxon>
        <taxon>Tracheophyta</taxon>
        <taxon>Spermatophyta</taxon>
        <taxon>Magnoliopsida</taxon>
        <taxon>Liliopsida</taxon>
        <taxon>Asparagales</taxon>
        <taxon>Orchidaceae</taxon>
        <taxon>Orchidoideae</taxon>
        <taxon>Orchideae</taxon>
        <taxon>Orchidinae</taxon>
        <taxon>Platanthera</taxon>
    </lineage>
</organism>
<sequence>MGTSSMALSVLEGMMTDMLEGIAEEVERMSKYSGNITLSSRKIQDVVQGETHETTMLES</sequence>
<keyword evidence="3" id="KW-1185">Reference proteome</keyword>
<dbReference type="Proteomes" id="UP001412067">
    <property type="component" value="Unassembled WGS sequence"/>
</dbReference>
<dbReference type="Gene3D" id="1.10.20.10">
    <property type="entry name" value="Histone, subunit A"/>
    <property type="match status" value="1"/>
</dbReference>
<evidence type="ECO:0000313" key="3">
    <source>
        <dbReference type="Proteomes" id="UP001412067"/>
    </source>
</evidence>
<evidence type="ECO:0000313" key="2">
    <source>
        <dbReference type="EMBL" id="KAK8947783.1"/>
    </source>
</evidence>
<dbReference type="SUPFAM" id="SSF47113">
    <property type="entry name" value="Histone-fold"/>
    <property type="match status" value="1"/>
</dbReference>